<keyword evidence="4" id="KW-0560">Oxidoreductase</keyword>
<protein>
    <recommendedName>
        <fullName evidence="7">Prolyl 4-hydroxylase alpha subunit domain-containing protein</fullName>
    </recommendedName>
</protein>
<evidence type="ECO:0000313" key="8">
    <source>
        <dbReference type="EMBL" id="ERF69836.1"/>
    </source>
</evidence>
<proteinExistence type="predicted"/>
<sequence length="315" mass="34756">MSGPLELSAASHTLSPPTTDATTPNSEQLTTSSLPADQSRFLSTPSPPTCTSTVIDFSTTPLPEYANHFALLISNLLTASECAQLLQLAESTTRPPATWSAAEINIGYGRQMLMREARNCGRIIWDSHAVAQRLMHRIRPHLPAEIVTVQDNARITGYGPVKRGETWRVSRLNERLRFLRYEPGMYFREHCDGCYVTPDGREISWLTVHVYLNGGEEGSEDAASSPCPAEAVQVDGGEVDRDPATATDAQKLRLKGGATRFFSPRLSARDKTCFDVNPRMGACLVFQHKGLVHSGEEVEQGVKYTVRSDVMYEKV</sequence>
<dbReference type="AlphaFoldDB" id="U1GDP2"/>
<dbReference type="GO" id="GO:0031418">
    <property type="term" value="F:L-ascorbic acid binding"/>
    <property type="evidence" value="ECO:0007669"/>
    <property type="project" value="InterPro"/>
</dbReference>
<name>U1GDP2_ENDPU</name>
<keyword evidence="5" id="KW-0408">Iron</keyword>
<evidence type="ECO:0000256" key="2">
    <source>
        <dbReference type="ARBA" id="ARBA00022723"/>
    </source>
</evidence>
<dbReference type="OMA" id="EYFRAHT"/>
<evidence type="ECO:0000256" key="5">
    <source>
        <dbReference type="ARBA" id="ARBA00023004"/>
    </source>
</evidence>
<feature type="compositionally biased region" description="Polar residues" evidence="6">
    <location>
        <begin position="10"/>
        <end position="42"/>
    </location>
</feature>
<accession>U1GDP2</accession>
<dbReference type="SMART" id="SM00702">
    <property type="entry name" value="P4Hc"/>
    <property type="match status" value="1"/>
</dbReference>
<keyword evidence="3" id="KW-0223">Dioxygenase</keyword>
<comment type="cofactor">
    <cofactor evidence="1">
        <name>L-ascorbate</name>
        <dbReference type="ChEBI" id="CHEBI:38290"/>
    </cofactor>
</comment>
<organism evidence="8 9">
    <name type="scientific">Endocarpon pusillum (strain Z07020 / HMAS-L-300199)</name>
    <name type="common">Lichen-forming fungus</name>
    <dbReference type="NCBI Taxonomy" id="1263415"/>
    <lineage>
        <taxon>Eukaryota</taxon>
        <taxon>Fungi</taxon>
        <taxon>Dikarya</taxon>
        <taxon>Ascomycota</taxon>
        <taxon>Pezizomycotina</taxon>
        <taxon>Eurotiomycetes</taxon>
        <taxon>Chaetothyriomycetidae</taxon>
        <taxon>Verrucariales</taxon>
        <taxon>Verrucariaceae</taxon>
        <taxon>Endocarpon</taxon>
    </lineage>
</organism>
<dbReference type="InterPro" id="IPR045054">
    <property type="entry name" value="P4HA-like"/>
</dbReference>
<dbReference type="HOGENOM" id="CLU_041456_2_1_1"/>
<dbReference type="EMBL" id="KE721388">
    <property type="protein sequence ID" value="ERF69836.1"/>
    <property type="molecule type" value="Genomic_DNA"/>
</dbReference>
<evidence type="ECO:0000259" key="7">
    <source>
        <dbReference type="SMART" id="SM00702"/>
    </source>
</evidence>
<evidence type="ECO:0000256" key="4">
    <source>
        <dbReference type="ARBA" id="ARBA00023002"/>
    </source>
</evidence>
<dbReference type="Gene3D" id="2.60.120.620">
    <property type="entry name" value="q2cbj1_9rhob like domain"/>
    <property type="match status" value="1"/>
</dbReference>
<gene>
    <name evidence="8" type="ORF">EPUS_08037</name>
</gene>
<feature type="region of interest" description="Disordered" evidence="6">
    <location>
        <begin position="1"/>
        <end position="49"/>
    </location>
</feature>
<evidence type="ECO:0000256" key="6">
    <source>
        <dbReference type="SAM" id="MobiDB-lite"/>
    </source>
</evidence>
<evidence type="ECO:0000256" key="3">
    <source>
        <dbReference type="ARBA" id="ARBA00022964"/>
    </source>
</evidence>
<keyword evidence="9" id="KW-1185">Reference proteome</keyword>
<feature type="domain" description="Prolyl 4-hydroxylase alpha subunit" evidence="7">
    <location>
        <begin position="68"/>
        <end position="311"/>
    </location>
</feature>
<dbReference type="PANTHER" id="PTHR10869:SF241">
    <property type="entry name" value="FE2OG DIOXYGENASE DOMAIN-CONTAINING PROTEIN"/>
    <property type="match status" value="1"/>
</dbReference>
<dbReference type="OrthoDB" id="4540756at2759"/>
<evidence type="ECO:0000256" key="1">
    <source>
        <dbReference type="ARBA" id="ARBA00001961"/>
    </source>
</evidence>
<dbReference type="GO" id="GO:0005506">
    <property type="term" value="F:iron ion binding"/>
    <property type="evidence" value="ECO:0007669"/>
    <property type="project" value="InterPro"/>
</dbReference>
<dbReference type="PANTHER" id="PTHR10869">
    <property type="entry name" value="PROLYL 4-HYDROXYLASE ALPHA SUBUNIT"/>
    <property type="match status" value="1"/>
</dbReference>
<dbReference type="GO" id="GO:0004656">
    <property type="term" value="F:procollagen-proline 4-dioxygenase activity"/>
    <property type="evidence" value="ECO:0007669"/>
    <property type="project" value="TreeGrafter"/>
</dbReference>
<dbReference type="GeneID" id="19242915"/>
<dbReference type="eggNOG" id="ENOG502S24K">
    <property type="taxonomic scope" value="Eukaryota"/>
</dbReference>
<dbReference type="InterPro" id="IPR006620">
    <property type="entry name" value="Pro_4_hyd_alph"/>
</dbReference>
<reference evidence="9" key="1">
    <citation type="journal article" date="2014" name="BMC Genomics">
        <title>Genome characteristics reveal the impact of lichenization on lichen-forming fungus Endocarpon pusillum Hedwig (Verrucariales, Ascomycota).</title>
        <authorList>
            <person name="Wang Y.-Y."/>
            <person name="Liu B."/>
            <person name="Zhang X.-Y."/>
            <person name="Zhou Q.-M."/>
            <person name="Zhang T."/>
            <person name="Li H."/>
            <person name="Yu Y.-F."/>
            <person name="Zhang X.-L."/>
            <person name="Hao X.-Y."/>
            <person name="Wang M."/>
            <person name="Wang L."/>
            <person name="Wei J.-C."/>
        </authorList>
    </citation>
    <scope>NUCLEOTIDE SEQUENCE [LARGE SCALE GENOMIC DNA]</scope>
    <source>
        <strain evidence="9">Z07020 / HMAS-L-300199</strain>
    </source>
</reference>
<dbReference type="GO" id="GO:0005783">
    <property type="term" value="C:endoplasmic reticulum"/>
    <property type="evidence" value="ECO:0007669"/>
    <property type="project" value="TreeGrafter"/>
</dbReference>
<evidence type="ECO:0000313" key="9">
    <source>
        <dbReference type="Proteomes" id="UP000019373"/>
    </source>
</evidence>
<dbReference type="RefSeq" id="XP_007804544.1">
    <property type="nucleotide sequence ID" value="XM_007806353.1"/>
</dbReference>
<dbReference type="Proteomes" id="UP000019373">
    <property type="component" value="Unassembled WGS sequence"/>
</dbReference>
<keyword evidence="2" id="KW-0479">Metal-binding</keyword>